<reference evidence="2 3" key="1">
    <citation type="submission" date="2018-06" db="EMBL/GenBank/DDBJ databases">
        <title>The draft genome sequences of strains SCU63 and S1.</title>
        <authorList>
            <person name="Gan L."/>
        </authorList>
    </citation>
    <scope>NUCLEOTIDE SEQUENCE [LARGE SCALE GENOMIC DNA]</scope>
    <source>
        <strain evidence="2 3">SCU63</strain>
    </source>
</reference>
<keyword evidence="3" id="KW-1185">Reference proteome</keyword>
<dbReference type="Pfam" id="PF01740">
    <property type="entry name" value="STAS"/>
    <property type="match status" value="1"/>
</dbReference>
<sequence>MTSISPFDSWPLPAYQLNSELEIVESSGTAKSMFGEKPHFLDLLDEGSVSKAANFLQASNFSGPFELNFKNTAGYLQVCDLHCKWDSDFTLNVIVVPKDNQVSKISAQLSSLRNRLNDTNYDLLLEKERTEKLLQRVRELSAPTIELGDGHLLIPFFGDLDSAKIESIKSHILNDVYAKNAETVILDLTAMDKISQEGMGYLNALLQTFKVMGIDTIITGVHPEHAKQLHALQTTIHMRFEASLAAVLSERRLVI</sequence>
<organism evidence="2 3">
    <name type="scientific">Planococcus halotolerans</name>
    <dbReference type="NCBI Taxonomy" id="2233542"/>
    <lineage>
        <taxon>Bacteria</taxon>
        <taxon>Bacillati</taxon>
        <taxon>Bacillota</taxon>
        <taxon>Bacilli</taxon>
        <taxon>Bacillales</taxon>
        <taxon>Caryophanaceae</taxon>
        <taxon>Planococcus</taxon>
    </lineage>
</organism>
<name>A0A365L2F2_9BACL</name>
<evidence type="ECO:0000313" key="3">
    <source>
        <dbReference type="Proteomes" id="UP000251002"/>
    </source>
</evidence>
<evidence type="ECO:0000259" key="1">
    <source>
        <dbReference type="PROSITE" id="PS50801"/>
    </source>
</evidence>
<dbReference type="AlphaFoldDB" id="A0A365L2F2"/>
<proteinExistence type="predicted"/>
<accession>A0A365L2F2</accession>
<dbReference type="InterPro" id="IPR002645">
    <property type="entry name" value="STAS_dom"/>
</dbReference>
<dbReference type="RefSeq" id="WP_112223129.1">
    <property type="nucleotide sequence ID" value="NZ_CP047673.1"/>
</dbReference>
<protein>
    <recommendedName>
        <fullName evidence="1">STAS domain-containing protein</fullName>
    </recommendedName>
</protein>
<gene>
    <name evidence="2" type="ORF">DP120_08115</name>
</gene>
<dbReference type="PANTHER" id="PTHR33745">
    <property type="entry name" value="RSBT ANTAGONIST PROTEIN RSBS-RELATED"/>
    <property type="match status" value="1"/>
</dbReference>
<evidence type="ECO:0000313" key="2">
    <source>
        <dbReference type="EMBL" id="RAZ79562.1"/>
    </source>
</evidence>
<dbReference type="Gene3D" id="3.30.750.24">
    <property type="entry name" value="STAS domain"/>
    <property type="match status" value="1"/>
</dbReference>
<dbReference type="EMBL" id="QLZR01000002">
    <property type="protein sequence ID" value="RAZ79562.1"/>
    <property type="molecule type" value="Genomic_DNA"/>
</dbReference>
<feature type="domain" description="STAS" evidence="1">
    <location>
        <begin position="141"/>
        <end position="229"/>
    </location>
</feature>
<dbReference type="InterPro" id="IPR036513">
    <property type="entry name" value="STAS_dom_sf"/>
</dbReference>
<dbReference type="PANTHER" id="PTHR33745:SF1">
    <property type="entry name" value="RSBT ANTAGONIST PROTEIN RSBS"/>
    <property type="match status" value="1"/>
</dbReference>
<dbReference type="PROSITE" id="PS50801">
    <property type="entry name" value="STAS"/>
    <property type="match status" value="1"/>
</dbReference>
<comment type="caution">
    <text evidence="2">The sequence shown here is derived from an EMBL/GenBank/DDBJ whole genome shotgun (WGS) entry which is preliminary data.</text>
</comment>
<dbReference type="CDD" id="cd07041">
    <property type="entry name" value="STAS_RsbR_RsbS_like"/>
    <property type="match status" value="1"/>
</dbReference>
<dbReference type="InterPro" id="IPR051932">
    <property type="entry name" value="Bact_StressResp_Reg"/>
</dbReference>
<dbReference type="Proteomes" id="UP000251002">
    <property type="component" value="Unassembled WGS sequence"/>
</dbReference>
<dbReference type="SUPFAM" id="SSF52091">
    <property type="entry name" value="SpoIIaa-like"/>
    <property type="match status" value="1"/>
</dbReference>